<protein>
    <submittedName>
        <fullName evidence="1">RecA-family ATPase</fullName>
    </submittedName>
</protein>
<dbReference type="Proteomes" id="UP000518315">
    <property type="component" value="Unassembled WGS sequence"/>
</dbReference>
<organism evidence="1 2">
    <name type="scientific">Rhizobium pisi</name>
    <dbReference type="NCBI Taxonomy" id="574561"/>
    <lineage>
        <taxon>Bacteria</taxon>
        <taxon>Pseudomonadati</taxon>
        <taxon>Pseudomonadota</taxon>
        <taxon>Alphaproteobacteria</taxon>
        <taxon>Hyphomicrobiales</taxon>
        <taxon>Rhizobiaceae</taxon>
        <taxon>Rhizobium/Agrobacterium group</taxon>
        <taxon>Rhizobium</taxon>
    </lineage>
</organism>
<dbReference type="Gene3D" id="3.40.50.300">
    <property type="entry name" value="P-loop containing nucleotide triphosphate hydrolases"/>
    <property type="match status" value="1"/>
</dbReference>
<dbReference type="Pfam" id="PF13481">
    <property type="entry name" value="AAA_25"/>
    <property type="match status" value="1"/>
</dbReference>
<dbReference type="InterPro" id="IPR027417">
    <property type="entry name" value="P-loop_NTPase"/>
</dbReference>
<proteinExistence type="predicted"/>
<dbReference type="AlphaFoldDB" id="A0A7W5BJ38"/>
<evidence type="ECO:0000313" key="1">
    <source>
        <dbReference type="EMBL" id="MBB3133889.1"/>
    </source>
</evidence>
<comment type="caution">
    <text evidence="1">The sequence shown here is derived from an EMBL/GenBank/DDBJ whole genome shotgun (WGS) entry which is preliminary data.</text>
</comment>
<evidence type="ECO:0000313" key="2">
    <source>
        <dbReference type="Proteomes" id="UP000518315"/>
    </source>
</evidence>
<keyword evidence="2" id="KW-1185">Reference proteome</keyword>
<sequence length="147" mass="16301">MVIIDPFVSTHEARENANGAMQRVAAAWVRVADEANCCVELVHHVSKNQGEVTADSARGGGAFKDKVRSMRVFNVMTHAEAEKAGVEDPRGYFRVDHGKVNMIASGRSQWRRFVSVPLNNGRGLVKTGDESAWSRPRRTSWLIGQPR</sequence>
<dbReference type="RefSeq" id="WP_281039981.1">
    <property type="nucleotide sequence ID" value="NZ_JACHXH010000004.1"/>
</dbReference>
<dbReference type="EMBL" id="JACHXH010000004">
    <property type="protein sequence ID" value="MBB3133889.1"/>
    <property type="molecule type" value="Genomic_DNA"/>
</dbReference>
<gene>
    <name evidence="1" type="ORF">FHS26_001602</name>
</gene>
<reference evidence="1 2" key="1">
    <citation type="submission" date="2020-08" db="EMBL/GenBank/DDBJ databases">
        <title>Genomic Encyclopedia of Type Strains, Phase III (KMG-III): the genomes of soil and plant-associated and newly described type strains.</title>
        <authorList>
            <person name="Whitman W."/>
        </authorList>
    </citation>
    <scope>NUCLEOTIDE SEQUENCE [LARGE SCALE GENOMIC DNA]</scope>
    <source>
        <strain evidence="1 2">CECT 4113</strain>
    </source>
</reference>
<name>A0A7W5BJ38_9HYPH</name>
<accession>A0A7W5BJ38</accession>